<proteinExistence type="predicted"/>
<dbReference type="OrthoDB" id="5212574at2759"/>
<accession>A0A183AGF7</accession>
<evidence type="ECO:0000313" key="1">
    <source>
        <dbReference type="EMBL" id="VDP77244.1"/>
    </source>
</evidence>
<dbReference type="InterPro" id="IPR036615">
    <property type="entry name" value="Mur_ligase_C_dom_sf"/>
</dbReference>
<evidence type="ECO:0000313" key="2">
    <source>
        <dbReference type="Proteomes" id="UP000272942"/>
    </source>
</evidence>
<gene>
    <name evidence="1" type="ORF">ECPE_LOCUS6042</name>
</gene>
<organism evidence="3">
    <name type="scientific">Echinostoma caproni</name>
    <dbReference type="NCBI Taxonomy" id="27848"/>
    <lineage>
        <taxon>Eukaryota</taxon>
        <taxon>Metazoa</taxon>
        <taxon>Spiralia</taxon>
        <taxon>Lophotrochozoa</taxon>
        <taxon>Platyhelminthes</taxon>
        <taxon>Trematoda</taxon>
        <taxon>Digenea</taxon>
        <taxon>Plagiorchiida</taxon>
        <taxon>Echinostomata</taxon>
        <taxon>Echinostomatoidea</taxon>
        <taxon>Echinostomatidae</taxon>
        <taxon>Echinostoma</taxon>
    </lineage>
</organism>
<dbReference type="AlphaFoldDB" id="A0A183AGF7"/>
<dbReference type="GO" id="GO:0016881">
    <property type="term" value="F:acid-amino acid ligase activity"/>
    <property type="evidence" value="ECO:0007669"/>
    <property type="project" value="InterPro"/>
</dbReference>
<dbReference type="WBParaSite" id="ECPE_0000605501-mRNA-1">
    <property type="protein sequence ID" value="ECPE_0000605501-mRNA-1"/>
    <property type="gene ID" value="ECPE_0000605501"/>
</dbReference>
<sequence>MFNELPHSCTANPVSPLLRVLIFTVLGQRDPKPMLESLHTIVQPGFDLVLFLNPHPPESVYPASKASQHHNCLSCWHSLTSSDVSETVCSIGTAKDLSDLVEWIERVPRLTRAHLLEFVRTRTVPEAESNGVEPVSNGTIDSSNTDTHCHVLVTGSLYLVGAALKALNEPV</sequence>
<name>A0A183AGF7_9TREM</name>
<dbReference type="EMBL" id="UZAN01042963">
    <property type="protein sequence ID" value="VDP77244.1"/>
    <property type="molecule type" value="Genomic_DNA"/>
</dbReference>
<evidence type="ECO:0000313" key="3">
    <source>
        <dbReference type="WBParaSite" id="ECPE_0000605501-mRNA-1"/>
    </source>
</evidence>
<dbReference type="Gene3D" id="3.90.190.20">
    <property type="entry name" value="Mur ligase, C-terminal domain"/>
    <property type="match status" value="1"/>
</dbReference>
<reference evidence="1 2" key="2">
    <citation type="submission" date="2018-11" db="EMBL/GenBank/DDBJ databases">
        <authorList>
            <consortium name="Pathogen Informatics"/>
        </authorList>
    </citation>
    <scope>NUCLEOTIDE SEQUENCE [LARGE SCALE GENOMIC DNA]</scope>
    <source>
        <strain evidence="1 2">Egypt</strain>
    </source>
</reference>
<reference evidence="3" key="1">
    <citation type="submission" date="2016-06" db="UniProtKB">
        <authorList>
            <consortium name="WormBaseParasite"/>
        </authorList>
    </citation>
    <scope>IDENTIFICATION</scope>
</reference>
<keyword evidence="2" id="KW-1185">Reference proteome</keyword>
<protein>
    <submittedName>
        <fullName evidence="3">UDP-Glycosyltransferase superfamily protein</fullName>
    </submittedName>
</protein>
<dbReference type="Proteomes" id="UP000272942">
    <property type="component" value="Unassembled WGS sequence"/>
</dbReference>